<dbReference type="PANTHER" id="PTHR12993">
    <property type="entry name" value="N-ACETYLGLUCOSAMINYL-PHOSPHATIDYLINOSITOL DE-N-ACETYLASE-RELATED"/>
    <property type="match status" value="1"/>
</dbReference>
<dbReference type="InterPro" id="IPR029063">
    <property type="entry name" value="SAM-dependent_MTases_sf"/>
</dbReference>
<dbReference type="Pfam" id="PF02585">
    <property type="entry name" value="PIG-L"/>
    <property type="match status" value="1"/>
</dbReference>
<dbReference type="GO" id="GO:0008757">
    <property type="term" value="F:S-adenosylmethionine-dependent methyltransferase activity"/>
    <property type="evidence" value="ECO:0007669"/>
    <property type="project" value="InterPro"/>
</dbReference>
<dbReference type="SUPFAM" id="SSF53335">
    <property type="entry name" value="S-adenosyl-L-methionine-dependent methyltransferases"/>
    <property type="match status" value="1"/>
</dbReference>
<keyword evidence="1" id="KW-0862">Zinc</keyword>
<accession>A0AB39BIZ8</accession>
<gene>
    <name evidence="3" type="ORF">ABFY20_03660</name>
</gene>
<dbReference type="Gene3D" id="3.40.50.150">
    <property type="entry name" value="Vaccinia Virus protein VP39"/>
    <property type="match status" value="1"/>
</dbReference>
<dbReference type="CDD" id="cd02440">
    <property type="entry name" value="AdoMet_MTases"/>
    <property type="match status" value="1"/>
</dbReference>
<dbReference type="GO" id="GO:0016811">
    <property type="term" value="F:hydrolase activity, acting on carbon-nitrogen (but not peptide) bonds, in linear amides"/>
    <property type="evidence" value="ECO:0007669"/>
    <property type="project" value="TreeGrafter"/>
</dbReference>
<dbReference type="GO" id="GO:0009312">
    <property type="term" value="P:oligosaccharide biosynthetic process"/>
    <property type="evidence" value="ECO:0007669"/>
    <property type="project" value="InterPro"/>
</dbReference>
<dbReference type="AlphaFoldDB" id="A0AB39BIZ8"/>
<dbReference type="SUPFAM" id="SSF102588">
    <property type="entry name" value="LmbE-like"/>
    <property type="match status" value="1"/>
</dbReference>
<sequence length="555" mass="59683">MTFSHRDTGTPERLWRDALADHGPAPLAFEQSFLADADHLLVVAAHPDDETLGASGALALASAAGVSTTVLVATSGEASHPASPTYAAEELGHLREDETATAVSALAPDAELLFTRYRDGRLTEVIASLADDIERMLRPGAKTVLLSPWACDQHPDHAAAARATAIVAARRGLTVLAYPIWLWHWARPDDGSVPWDDLVALELPAEIAAAKRTALRAHRSQVQPLSDEPGDEVLLDEPMLSHFEREAEYFVTVRVPSRATDASGGAGASSGSRASGPGTATGAGAAAASSPVSARASGAGPRRGAATTPTDADTDTDTDSEPVPQLDVVGSALVAARAAATADHFDGLHQAASDPWGFESRWYEERKRGILLSTLPERRFRRTLEVGCSTGVLSRELAERTSEAFLGLDISSVALERARDRTADLDHARFARAFVPEEWPEERFDLVVVSEVGYYLDDHELERLVDRTIASTRASVSRPDDRGGLVVCCHWRHPVEGRLFSGDRVHDAFRVRRELEVLAHHLEEDFVLDVFEHPRPGSAGPTGHARSVAAREGIV</sequence>
<dbReference type="InterPro" id="IPR008715">
    <property type="entry name" value="SAM-MeTfrase_NodS-like"/>
</dbReference>
<name>A0AB39BIZ8_9MICO</name>
<dbReference type="Pfam" id="PF05401">
    <property type="entry name" value="NodS"/>
    <property type="match status" value="1"/>
</dbReference>
<protein>
    <submittedName>
        <fullName evidence="3">PIG-L family deacetylase</fullName>
    </submittedName>
</protein>
<evidence type="ECO:0000313" key="3">
    <source>
        <dbReference type="EMBL" id="XDI06204.1"/>
    </source>
</evidence>
<dbReference type="RefSeq" id="WP_368498593.1">
    <property type="nucleotide sequence ID" value="NZ_CP162511.1"/>
</dbReference>
<evidence type="ECO:0000256" key="2">
    <source>
        <dbReference type="SAM" id="MobiDB-lite"/>
    </source>
</evidence>
<feature type="compositionally biased region" description="Low complexity" evidence="2">
    <location>
        <begin position="259"/>
        <end position="311"/>
    </location>
</feature>
<dbReference type="InterPro" id="IPR003737">
    <property type="entry name" value="GlcNAc_PI_deacetylase-related"/>
</dbReference>
<evidence type="ECO:0000256" key="1">
    <source>
        <dbReference type="ARBA" id="ARBA00022833"/>
    </source>
</evidence>
<proteinExistence type="predicted"/>
<dbReference type="InterPro" id="IPR024078">
    <property type="entry name" value="LmbE-like_dom_sf"/>
</dbReference>
<organism evidence="3">
    <name type="scientific">Herbiconiux sp. A18JL235</name>
    <dbReference type="NCBI Taxonomy" id="3152363"/>
    <lineage>
        <taxon>Bacteria</taxon>
        <taxon>Bacillati</taxon>
        <taxon>Actinomycetota</taxon>
        <taxon>Actinomycetes</taxon>
        <taxon>Micrococcales</taxon>
        <taxon>Microbacteriaceae</taxon>
        <taxon>Herbiconiux</taxon>
    </lineage>
</organism>
<reference evidence="3" key="1">
    <citation type="submission" date="2024-05" db="EMBL/GenBank/DDBJ databases">
        <title>Herbiconiux sp. A18JL235.</title>
        <authorList>
            <person name="Zhang G."/>
        </authorList>
    </citation>
    <scope>NUCLEOTIDE SEQUENCE</scope>
    <source>
        <strain evidence="3">A18JL235</strain>
    </source>
</reference>
<dbReference type="EMBL" id="CP162511">
    <property type="protein sequence ID" value="XDI06204.1"/>
    <property type="molecule type" value="Genomic_DNA"/>
</dbReference>
<feature type="region of interest" description="Disordered" evidence="2">
    <location>
        <begin position="259"/>
        <end position="324"/>
    </location>
</feature>
<dbReference type="PANTHER" id="PTHR12993:SF29">
    <property type="entry name" value="BLR3841 PROTEIN"/>
    <property type="match status" value="1"/>
</dbReference>
<dbReference type="Gene3D" id="3.40.50.10320">
    <property type="entry name" value="LmbE-like"/>
    <property type="match status" value="1"/>
</dbReference>
<dbReference type="GO" id="GO:0016137">
    <property type="term" value="P:glycoside metabolic process"/>
    <property type="evidence" value="ECO:0007669"/>
    <property type="project" value="UniProtKB-ARBA"/>
</dbReference>